<evidence type="ECO:0000256" key="1">
    <source>
        <dbReference type="ARBA" id="ARBA00022737"/>
    </source>
</evidence>
<feature type="domain" description="Ig-like" evidence="4">
    <location>
        <begin position="49"/>
        <end position="98"/>
    </location>
</feature>
<comment type="caution">
    <text evidence="5">The sequence shown here is derived from an EMBL/GenBank/DDBJ whole genome shotgun (WGS) entry which is preliminary data.</text>
</comment>
<sequence>GSDVPAWVEQKGGTLHFTTVTRADAGNYTCLASNSLQGEIRAVVQLTVAVYVVFKLKPENTTVYQGHTAVLHCQATGDPPPFIQWKKKDKFLEADKSR</sequence>
<reference evidence="5 6" key="1">
    <citation type="submission" date="2024-05" db="EMBL/GenBank/DDBJ databases">
        <title>Genome sequencing and assembly of Indian major carp, Cirrhinus mrigala (Hamilton, 1822).</title>
        <authorList>
            <person name="Mohindra V."/>
            <person name="Chowdhury L.M."/>
            <person name="Lal K."/>
            <person name="Jena J.K."/>
        </authorList>
    </citation>
    <scope>NUCLEOTIDE SEQUENCE [LARGE SCALE GENOMIC DNA]</scope>
    <source>
        <strain evidence="5">CM1030</strain>
        <tissue evidence="5">Blood</tissue>
    </source>
</reference>
<keyword evidence="2" id="KW-1015">Disulfide bond</keyword>
<dbReference type="InterPro" id="IPR013783">
    <property type="entry name" value="Ig-like_fold"/>
</dbReference>
<protein>
    <recommendedName>
        <fullName evidence="4">Ig-like domain-containing protein</fullName>
    </recommendedName>
</protein>
<evidence type="ECO:0000256" key="3">
    <source>
        <dbReference type="ARBA" id="ARBA00023319"/>
    </source>
</evidence>
<dbReference type="SUPFAM" id="SSF48726">
    <property type="entry name" value="Immunoglobulin"/>
    <property type="match status" value="2"/>
</dbReference>
<keyword evidence="1" id="KW-0677">Repeat</keyword>
<evidence type="ECO:0000313" key="6">
    <source>
        <dbReference type="Proteomes" id="UP001529510"/>
    </source>
</evidence>
<dbReference type="InterPro" id="IPR007110">
    <property type="entry name" value="Ig-like_dom"/>
</dbReference>
<keyword evidence="3" id="KW-0393">Immunoglobulin domain</keyword>
<feature type="non-terminal residue" evidence="5">
    <location>
        <position position="1"/>
    </location>
</feature>
<keyword evidence="6" id="KW-1185">Reference proteome</keyword>
<evidence type="ECO:0000256" key="2">
    <source>
        <dbReference type="ARBA" id="ARBA00023157"/>
    </source>
</evidence>
<dbReference type="Pfam" id="PF13927">
    <property type="entry name" value="Ig_3"/>
    <property type="match status" value="1"/>
</dbReference>
<dbReference type="InterPro" id="IPR051170">
    <property type="entry name" value="Neural/epithelial_adhesion"/>
</dbReference>
<dbReference type="Proteomes" id="UP001529510">
    <property type="component" value="Unassembled WGS sequence"/>
</dbReference>
<dbReference type="Pfam" id="PF07679">
    <property type="entry name" value="I-set"/>
    <property type="match status" value="1"/>
</dbReference>
<dbReference type="EMBL" id="JAMKFB020000022">
    <property type="protein sequence ID" value="KAL0159279.1"/>
    <property type="molecule type" value="Genomic_DNA"/>
</dbReference>
<name>A0ABD0NCD1_CIRMR</name>
<evidence type="ECO:0000313" key="5">
    <source>
        <dbReference type="EMBL" id="KAL0159279.1"/>
    </source>
</evidence>
<dbReference type="PANTHER" id="PTHR12231:SF253">
    <property type="entry name" value="DPR-INTERACTING PROTEIN ETA, ISOFORM B-RELATED"/>
    <property type="match status" value="1"/>
</dbReference>
<dbReference type="AlphaFoldDB" id="A0ABD0NCD1"/>
<dbReference type="Gene3D" id="2.60.40.10">
    <property type="entry name" value="Immunoglobulins"/>
    <property type="match status" value="2"/>
</dbReference>
<gene>
    <name evidence="5" type="ORF">M9458_043004</name>
</gene>
<dbReference type="CDD" id="cd00096">
    <property type="entry name" value="Ig"/>
    <property type="match status" value="1"/>
</dbReference>
<accession>A0ABD0NCD1</accession>
<dbReference type="InterPro" id="IPR036179">
    <property type="entry name" value="Ig-like_dom_sf"/>
</dbReference>
<evidence type="ECO:0000259" key="4">
    <source>
        <dbReference type="PROSITE" id="PS50835"/>
    </source>
</evidence>
<dbReference type="PROSITE" id="PS50835">
    <property type="entry name" value="IG_LIKE"/>
    <property type="match status" value="1"/>
</dbReference>
<dbReference type="InterPro" id="IPR013098">
    <property type="entry name" value="Ig_I-set"/>
</dbReference>
<organism evidence="5 6">
    <name type="scientific">Cirrhinus mrigala</name>
    <name type="common">Mrigala</name>
    <dbReference type="NCBI Taxonomy" id="683832"/>
    <lineage>
        <taxon>Eukaryota</taxon>
        <taxon>Metazoa</taxon>
        <taxon>Chordata</taxon>
        <taxon>Craniata</taxon>
        <taxon>Vertebrata</taxon>
        <taxon>Euteleostomi</taxon>
        <taxon>Actinopterygii</taxon>
        <taxon>Neopterygii</taxon>
        <taxon>Teleostei</taxon>
        <taxon>Ostariophysi</taxon>
        <taxon>Cypriniformes</taxon>
        <taxon>Cyprinidae</taxon>
        <taxon>Labeoninae</taxon>
        <taxon>Labeonini</taxon>
        <taxon>Cirrhinus</taxon>
    </lineage>
</organism>
<proteinExistence type="predicted"/>
<dbReference type="PANTHER" id="PTHR12231">
    <property type="entry name" value="CTX-RELATED TYPE I TRANSMEMBRANE PROTEIN"/>
    <property type="match status" value="1"/>
</dbReference>